<evidence type="ECO:0000313" key="3">
    <source>
        <dbReference type="Proteomes" id="UP000559256"/>
    </source>
</evidence>
<gene>
    <name evidence="2" type="ORF">D9758_006454</name>
</gene>
<protein>
    <recommendedName>
        <fullName evidence="4">F-box domain-containing protein</fullName>
    </recommendedName>
</protein>
<keyword evidence="3" id="KW-1185">Reference proteome</keyword>
<keyword evidence="1" id="KW-0175">Coiled coil</keyword>
<evidence type="ECO:0008006" key="4">
    <source>
        <dbReference type="Google" id="ProtNLM"/>
    </source>
</evidence>
<dbReference type="EMBL" id="JAACJM010000021">
    <property type="protein sequence ID" value="KAF5366786.1"/>
    <property type="molecule type" value="Genomic_DNA"/>
</dbReference>
<evidence type="ECO:0000313" key="2">
    <source>
        <dbReference type="EMBL" id="KAF5366786.1"/>
    </source>
</evidence>
<evidence type="ECO:0000256" key="1">
    <source>
        <dbReference type="SAM" id="Coils"/>
    </source>
</evidence>
<dbReference type="Proteomes" id="UP000559256">
    <property type="component" value="Unassembled WGS sequence"/>
</dbReference>
<feature type="coiled-coil region" evidence="1">
    <location>
        <begin position="37"/>
        <end position="64"/>
    </location>
</feature>
<sequence length="584" mass="65857">MSNSQDCSQSVQNSDPCFYCLPYHSKSYTYPNDLIHVNQLVTEISSVDAELERVQNLLHSLQLRRAHLSSHLNTARSLISRLPNEVLEMVFSILCCEDNADELGEFCLNLHPGRHPAWVLSHVCSLWRNITMSLPKLWSRMEIQVEKVTDVSDEEIRCMEYFSKLFLQRSGDAHLDLILAFPSRNTENGYVEMDTSMLKPLIGLFYSQSQRWRYFSLSAYDSFFHPNPLLPWVESLPSIMSMKFDAIADTYDLRNGYRPLPIFKRLSAPSLRTLTLGGLASGWLVDAPRDIPAGPFECLQSLVISLDCFPGSALLRLASVSTTVTLANFDDCRDPIDFEHPDSTITCLASALCVNPIFTENTGFQLGEILRSISLPNVTRFSFGAGVSTASRSEWDPVQLVRFPTDQLLSLLHRCSADQITHLTINHYSFSDLDVDLVMILSRLPSLTHLEVDESPKDWESDPFQEHPFKPILTRSFFEALVIHTPISDHTLVPQLREASFSSQPFLNMTQNIGEVVANMLETRWRGGQSGLTRAKFSGFRSLLDMDEASAGSIIKRLREEGMSLELGSFLDLGRSLVTLVQAM</sequence>
<dbReference type="AlphaFoldDB" id="A0A8H5LRK0"/>
<organism evidence="2 3">
    <name type="scientific">Tetrapyrgos nigripes</name>
    <dbReference type="NCBI Taxonomy" id="182062"/>
    <lineage>
        <taxon>Eukaryota</taxon>
        <taxon>Fungi</taxon>
        <taxon>Dikarya</taxon>
        <taxon>Basidiomycota</taxon>
        <taxon>Agaricomycotina</taxon>
        <taxon>Agaricomycetes</taxon>
        <taxon>Agaricomycetidae</taxon>
        <taxon>Agaricales</taxon>
        <taxon>Marasmiineae</taxon>
        <taxon>Marasmiaceae</taxon>
        <taxon>Tetrapyrgos</taxon>
    </lineage>
</organism>
<accession>A0A8H5LRK0</accession>
<comment type="caution">
    <text evidence="2">The sequence shown here is derived from an EMBL/GenBank/DDBJ whole genome shotgun (WGS) entry which is preliminary data.</text>
</comment>
<name>A0A8H5LRK0_9AGAR</name>
<reference evidence="2 3" key="1">
    <citation type="journal article" date="2020" name="ISME J.">
        <title>Uncovering the hidden diversity of litter-decomposition mechanisms in mushroom-forming fungi.</title>
        <authorList>
            <person name="Floudas D."/>
            <person name="Bentzer J."/>
            <person name="Ahren D."/>
            <person name="Johansson T."/>
            <person name="Persson P."/>
            <person name="Tunlid A."/>
        </authorList>
    </citation>
    <scope>NUCLEOTIDE SEQUENCE [LARGE SCALE GENOMIC DNA]</scope>
    <source>
        <strain evidence="2 3">CBS 291.85</strain>
    </source>
</reference>
<dbReference type="OrthoDB" id="2851736at2759"/>
<proteinExistence type="predicted"/>